<accession>A0A540N8A4</accession>
<dbReference type="AlphaFoldDB" id="A0A540N8A4"/>
<name>A0A540N8A4_MALBA</name>
<gene>
    <name evidence="1" type="ORF">C1H46_007093</name>
</gene>
<sequence>MKPSSSSAVDVNRFCGSATAVTSGVEDNVFQYPKGNKDEGWVGKWVEGWSRRWRRKGGCMTS</sequence>
<reference evidence="1 2" key="1">
    <citation type="journal article" date="2019" name="G3 (Bethesda)">
        <title>Sequencing of a Wild Apple (Malus baccata) Genome Unravels the Differences Between Cultivated and Wild Apple Species Regarding Disease Resistance and Cold Tolerance.</title>
        <authorList>
            <person name="Chen X."/>
        </authorList>
    </citation>
    <scope>NUCLEOTIDE SEQUENCE [LARGE SCALE GENOMIC DNA]</scope>
    <source>
        <strain evidence="2">cv. Shandingzi</strain>
        <tissue evidence="1">Leaves</tissue>
    </source>
</reference>
<keyword evidence="2" id="KW-1185">Reference proteome</keyword>
<organism evidence="1 2">
    <name type="scientific">Malus baccata</name>
    <name type="common">Siberian crab apple</name>
    <name type="synonym">Pyrus baccata</name>
    <dbReference type="NCBI Taxonomy" id="106549"/>
    <lineage>
        <taxon>Eukaryota</taxon>
        <taxon>Viridiplantae</taxon>
        <taxon>Streptophyta</taxon>
        <taxon>Embryophyta</taxon>
        <taxon>Tracheophyta</taxon>
        <taxon>Spermatophyta</taxon>
        <taxon>Magnoliopsida</taxon>
        <taxon>eudicotyledons</taxon>
        <taxon>Gunneridae</taxon>
        <taxon>Pentapetalae</taxon>
        <taxon>rosids</taxon>
        <taxon>fabids</taxon>
        <taxon>Rosales</taxon>
        <taxon>Rosaceae</taxon>
        <taxon>Amygdaloideae</taxon>
        <taxon>Maleae</taxon>
        <taxon>Malus</taxon>
    </lineage>
</organism>
<dbReference type="EMBL" id="VIEB01000088">
    <property type="protein sequence ID" value="TQE07271.1"/>
    <property type="molecule type" value="Genomic_DNA"/>
</dbReference>
<comment type="caution">
    <text evidence="1">The sequence shown here is derived from an EMBL/GenBank/DDBJ whole genome shotgun (WGS) entry which is preliminary data.</text>
</comment>
<protein>
    <submittedName>
        <fullName evidence="1">Uncharacterized protein</fullName>
    </submittedName>
</protein>
<evidence type="ECO:0000313" key="1">
    <source>
        <dbReference type="EMBL" id="TQE07271.1"/>
    </source>
</evidence>
<evidence type="ECO:0000313" key="2">
    <source>
        <dbReference type="Proteomes" id="UP000315295"/>
    </source>
</evidence>
<proteinExistence type="predicted"/>
<dbReference type="Proteomes" id="UP000315295">
    <property type="component" value="Unassembled WGS sequence"/>
</dbReference>